<dbReference type="PANTHER" id="PTHR42663">
    <property type="entry name" value="HYDROLASE C777.06C-RELATED-RELATED"/>
    <property type="match status" value="1"/>
</dbReference>
<organism evidence="2 3">
    <name type="scientific">Chitinophaga japonensis</name>
    <name type="common">Flexibacter japonensis</name>
    <dbReference type="NCBI Taxonomy" id="104662"/>
    <lineage>
        <taxon>Bacteria</taxon>
        <taxon>Pseudomonadati</taxon>
        <taxon>Bacteroidota</taxon>
        <taxon>Chitinophagia</taxon>
        <taxon>Chitinophagales</taxon>
        <taxon>Chitinophagaceae</taxon>
        <taxon>Chitinophaga</taxon>
    </lineage>
</organism>
<evidence type="ECO:0000313" key="3">
    <source>
        <dbReference type="Proteomes" id="UP000316778"/>
    </source>
</evidence>
<dbReference type="Proteomes" id="UP000316778">
    <property type="component" value="Unassembled WGS sequence"/>
</dbReference>
<protein>
    <submittedName>
        <fullName evidence="2">Phosphoribosyl 1,2-cyclic phosphate phosphodiesterase</fullName>
    </submittedName>
</protein>
<reference evidence="2 3" key="1">
    <citation type="journal article" date="2013" name="Stand. Genomic Sci.">
        <title>Genomic Encyclopedia of Type Strains, Phase I: The one thousand microbial genomes (KMG-I) project.</title>
        <authorList>
            <person name="Kyrpides N.C."/>
            <person name="Woyke T."/>
            <person name="Eisen J.A."/>
            <person name="Garrity G."/>
            <person name="Lilburn T.G."/>
            <person name="Beck B.J."/>
            <person name="Whitman W.B."/>
            <person name="Hugenholtz P."/>
            <person name="Klenk H.P."/>
        </authorList>
    </citation>
    <scope>NUCLEOTIDE SEQUENCE [LARGE SCALE GENOMIC DNA]</scope>
    <source>
        <strain evidence="2 3">DSM 13484</strain>
    </source>
</reference>
<dbReference type="InterPro" id="IPR001279">
    <property type="entry name" value="Metallo-B-lactamas"/>
</dbReference>
<dbReference type="EMBL" id="VLLG01000002">
    <property type="protein sequence ID" value="TWI92304.1"/>
    <property type="molecule type" value="Genomic_DNA"/>
</dbReference>
<dbReference type="Gene3D" id="3.60.15.10">
    <property type="entry name" value="Ribonuclease Z/Hydroxyacylglutathione hydrolase-like"/>
    <property type="match status" value="1"/>
</dbReference>
<dbReference type="OrthoDB" id="9781189at2"/>
<feature type="domain" description="Metallo-beta-lactamase" evidence="1">
    <location>
        <begin position="34"/>
        <end position="223"/>
    </location>
</feature>
<sequence>MKITFLGTGTSQGVPVIACNCRVCTSADPKDNRLRSSILVETEVGNIVVDTTPDFRYQMLRAKVQHLEAVLITHSHKDHIAGMDDIRAFNYFQQKPIDIYATDFSQNVIMREFAYAFADFKYPGIPELNLQTISDEAFSVKGFPIMPVQVMHYKMPVLGFRFGDFTYITDANFVAEEEKEKIKGSQVLVLNALRREKHISHFTLDEAVALAQELKVPQVYFTHISHQMGRHEEVCRELPAGMALAYDGLELEIPNPKVQIPN</sequence>
<accession>A0A562TGD8</accession>
<evidence type="ECO:0000259" key="1">
    <source>
        <dbReference type="SMART" id="SM00849"/>
    </source>
</evidence>
<dbReference type="SMART" id="SM00849">
    <property type="entry name" value="Lactamase_B"/>
    <property type="match status" value="1"/>
</dbReference>
<dbReference type="AlphaFoldDB" id="A0A562TGD8"/>
<evidence type="ECO:0000313" key="2">
    <source>
        <dbReference type="EMBL" id="TWI92304.1"/>
    </source>
</evidence>
<dbReference type="RefSeq" id="WP_145711704.1">
    <property type="nucleotide sequence ID" value="NZ_BAAAFY010000001.1"/>
</dbReference>
<keyword evidence="3" id="KW-1185">Reference proteome</keyword>
<comment type="caution">
    <text evidence="2">The sequence shown here is derived from an EMBL/GenBank/DDBJ whole genome shotgun (WGS) entry which is preliminary data.</text>
</comment>
<proteinExistence type="predicted"/>
<dbReference type="InterPro" id="IPR036866">
    <property type="entry name" value="RibonucZ/Hydroxyglut_hydro"/>
</dbReference>
<dbReference type="Pfam" id="PF12706">
    <property type="entry name" value="Lactamase_B_2"/>
    <property type="match status" value="1"/>
</dbReference>
<dbReference type="SUPFAM" id="SSF56281">
    <property type="entry name" value="Metallo-hydrolase/oxidoreductase"/>
    <property type="match status" value="1"/>
</dbReference>
<dbReference type="CDD" id="cd16279">
    <property type="entry name" value="metallo-hydrolase-like_MBL-fold"/>
    <property type="match status" value="1"/>
</dbReference>
<dbReference type="PANTHER" id="PTHR42663:SF6">
    <property type="entry name" value="HYDROLASE C777.06C-RELATED"/>
    <property type="match status" value="1"/>
</dbReference>
<gene>
    <name evidence="2" type="ORF">LX66_1689</name>
</gene>
<name>A0A562TGD8_CHIJA</name>